<feature type="binding site" evidence="7">
    <location>
        <position position="220"/>
    </location>
    <ligand>
        <name>Zn(2+)</name>
        <dbReference type="ChEBI" id="CHEBI:29105"/>
        <label>1</label>
    </ligand>
</feature>
<dbReference type="PROSITE" id="PS00759">
    <property type="entry name" value="ARGE_DAPE_CPG2_2"/>
    <property type="match status" value="1"/>
</dbReference>
<dbReference type="Gene3D" id="3.40.630.10">
    <property type="entry name" value="Zn peptidases"/>
    <property type="match status" value="1"/>
</dbReference>
<dbReference type="InterPro" id="IPR001261">
    <property type="entry name" value="ArgE/DapE_CS"/>
</dbReference>
<evidence type="ECO:0000256" key="4">
    <source>
        <dbReference type="ARBA" id="ARBA00022801"/>
    </source>
</evidence>
<evidence type="ECO:0000256" key="6">
    <source>
        <dbReference type="PIRSR" id="PIRSR037217-1"/>
    </source>
</evidence>
<dbReference type="SUPFAM" id="SSF53187">
    <property type="entry name" value="Zn-dependent exopeptidases"/>
    <property type="match status" value="1"/>
</dbReference>
<evidence type="ECO:0000259" key="9">
    <source>
        <dbReference type="Pfam" id="PF07687"/>
    </source>
</evidence>
<feature type="binding site" evidence="7">
    <location>
        <position position="185"/>
    </location>
    <ligand>
        <name>Zn(2+)</name>
        <dbReference type="ChEBI" id="CHEBI:29105"/>
        <label>2</label>
    </ligand>
</feature>
<dbReference type="Gene3D" id="3.30.70.360">
    <property type="match status" value="1"/>
</dbReference>
<feature type="binding site" evidence="7">
    <location>
        <position position="248"/>
    </location>
    <ligand>
        <name>Zn(2+)</name>
        <dbReference type="ChEBI" id="CHEBI:29105"/>
        <label>2</label>
    </ligand>
</feature>
<dbReference type="InterPro" id="IPR002933">
    <property type="entry name" value="Peptidase_M20"/>
</dbReference>
<dbReference type="GO" id="GO:0004181">
    <property type="term" value="F:metallocarboxypeptidase activity"/>
    <property type="evidence" value="ECO:0007669"/>
    <property type="project" value="InterPro"/>
</dbReference>
<dbReference type="Pfam" id="PF01546">
    <property type="entry name" value="Peptidase_M20"/>
    <property type="match status" value="1"/>
</dbReference>
<dbReference type="GO" id="GO:0000328">
    <property type="term" value="C:fungal-type vacuole lumen"/>
    <property type="evidence" value="ECO:0007669"/>
    <property type="project" value="TreeGrafter"/>
</dbReference>
<organism evidence="10 11">
    <name type="scientific">Mycena maculata</name>
    <dbReference type="NCBI Taxonomy" id="230809"/>
    <lineage>
        <taxon>Eukaryota</taxon>
        <taxon>Fungi</taxon>
        <taxon>Dikarya</taxon>
        <taxon>Basidiomycota</taxon>
        <taxon>Agaricomycotina</taxon>
        <taxon>Agaricomycetes</taxon>
        <taxon>Agaricomycetidae</taxon>
        <taxon>Agaricales</taxon>
        <taxon>Marasmiineae</taxon>
        <taxon>Mycenaceae</taxon>
        <taxon>Mycena</taxon>
    </lineage>
</organism>
<feature type="binding site" evidence="7">
    <location>
        <position position="529"/>
    </location>
    <ligand>
        <name>Zn(2+)</name>
        <dbReference type="ChEBI" id="CHEBI:29105"/>
        <label>1</label>
    </ligand>
</feature>
<feature type="signal peptide" evidence="8">
    <location>
        <begin position="1"/>
        <end position="23"/>
    </location>
</feature>
<feature type="active site" evidence="6">
    <location>
        <position position="152"/>
    </location>
</feature>
<name>A0AAD7I1Z6_9AGAR</name>
<dbReference type="CDD" id="cd05674">
    <property type="entry name" value="M20_yscS"/>
    <property type="match status" value="1"/>
</dbReference>
<comment type="similarity">
    <text evidence="1">Belongs to the peptidase M20A family.</text>
</comment>
<evidence type="ECO:0000256" key="7">
    <source>
        <dbReference type="PIRSR" id="PIRSR037217-2"/>
    </source>
</evidence>
<gene>
    <name evidence="10" type="ORF">DFH07DRAFT_871009</name>
</gene>
<comment type="caution">
    <text evidence="10">The sequence shown here is derived from an EMBL/GenBank/DDBJ whole genome shotgun (WGS) entry which is preliminary data.</text>
</comment>
<keyword evidence="8" id="KW-0732">Signal</keyword>
<dbReference type="Pfam" id="PF07687">
    <property type="entry name" value="M20_dimer"/>
    <property type="match status" value="1"/>
</dbReference>
<evidence type="ECO:0000256" key="2">
    <source>
        <dbReference type="ARBA" id="ARBA00022670"/>
    </source>
</evidence>
<protein>
    <recommendedName>
        <fullName evidence="9">Peptidase M20 dimerisation domain-containing protein</fullName>
    </recommendedName>
</protein>
<evidence type="ECO:0000256" key="5">
    <source>
        <dbReference type="ARBA" id="ARBA00022833"/>
    </source>
</evidence>
<evidence type="ECO:0000256" key="8">
    <source>
        <dbReference type="SAM" id="SignalP"/>
    </source>
</evidence>
<evidence type="ECO:0000313" key="10">
    <source>
        <dbReference type="EMBL" id="KAJ7733233.1"/>
    </source>
</evidence>
<keyword evidence="3 7" id="KW-0479">Metal-binding</keyword>
<sequence length="561" mass="61143">MPSNVPGVLVAFAAFLIPFGSWSNTQSRPQIELSSDATSPSCPQVELLLPSIHSTLYAGLNDLYKTEGFTTDVHEKLGAAIRVPTESYDDMKPVGQDPRWNIFGDFQHFLEVFFPEIYSSLRVTRVNTYGLVYHWQGTQTALKPVLLAAHQDVVPVDPDTVNQWTHPPYSGHYDGTWVWGRGAADDKSDLIAQLITIDSLLKHGFQPRRTIVLAFGIDEESAGTEGAGKIAVYLEKTYGRDGFAFLLDEGDGYGENVPNGLIFASPGISEKGYFDVKIEVSAPGGHSSVPPRHTTIGILSRILVALEGTLHDTSFSRSGTAFANAQCAVAHGPNSSPSLRRLARKALTDDVALEELKNYLLQTDPVFDVMLRTTQAVNIVYGGVKANALPEVATAIINHRIAEHSSVIEVQDHLVHIISAVAAGFNMSLHAFGRPPVHCAGEKSQIVLTDAFGTGLEPSPVTPIESGGPYDLLGGTIKASLKTSGRFNSTGVVISPSLGLDTRFYWNLTRHIFRYSHYGDRDDYYNGLHTVNEAVRGEAVVEQVRFFTMLILNSDETALFA</sequence>
<keyword evidence="2" id="KW-0645">Protease</keyword>
<evidence type="ECO:0000313" key="11">
    <source>
        <dbReference type="Proteomes" id="UP001215280"/>
    </source>
</evidence>
<dbReference type="AlphaFoldDB" id="A0AAD7I1Z6"/>
<dbReference type="InterPro" id="IPR036264">
    <property type="entry name" value="Bact_exopeptidase_dim_dom"/>
</dbReference>
<proteinExistence type="inferred from homology"/>
<feature type="binding site" evidence="7">
    <location>
        <position position="185"/>
    </location>
    <ligand>
        <name>Zn(2+)</name>
        <dbReference type="ChEBI" id="CHEBI:29105"/>
        <label>1</label>
    </ligand>
</feature>
<reference evidence="10" key="1">
    <citation type="submission" date="2023-03" db="EMBL/GenBank/DDBJ databases">
        <title>Massive genome expansion in bonnet fungi (Mycena s.s.) driven by repeated elements and novel gene families across ecological guilds.</title>
        <authorList>
            <consortium name="Lawrence Berkeley National Laboratory"/>
            <person name="Harder C.B."/>
            <person name="Miyauchi S."/>
            <person name="Viragh M."/>
            <person name="Kuo A."/>
            <person name="Thoen E."/>
            <person name="Andreopoulos B."/>
            <person name="Lu D."/>
            <person name="Skrede I."/>
            <person name="Drula E."/>
            <person name="Henrissat B."/>
            <person name="Morin E."/>
            <person name="Kohler A."/>
            <person name="Barry K."/>
            <person name="LaButti K."/>
            <person name="Morin E."/>
            <person name="Salamov A."/>
            <person name="Lipzen A."/>
            <person name="Mereny Z."/>
            <person name="Hegedus B."/>
            <person name="Baldrian P."/>
            <person name="Stursova M."/>
            <person name="Weitz H."/>
            <person name="Taylor A."/>
            <person name="Grigoriev I.V."/>
            <person name="Nagy L.G."/>
            <person name="Martin F."/>
            <person name="Kauserud H."/>
        </authorList>
    </citation>
    <scope>NUCLEOTIDE SEQUENCE</scope>
    <source>
        <strain evidence="10">CBHHK188m</strain>
    </source>
</reference>
<dbReference type="PROSITE" id="PS00758">
    <property type="entry name" value="ARGE_DAPE_CPG2_1"/>
    <property type="match status" value="1"/>
</dbReference>
<dbReference type="PANTHER" id="PTHR45962:SF1">
    <property type="entry name" value="N-FATTY-ACYL-AMINO ACID SYNTHASE_HYDROLASE PM20D1"/>
    <property type="match status" value="1"/>
</dbReference>
<dbReference type="SUPFAM" id="SSF55031">
    <property type="entry name" value="Bacterial exopeptidase dimerisation domain"/>
    <property type="match status" value="1"/>
</dbReference>
<dbReference type="PANTHER" id="PTHR45962">
    <property type="entry name" value="N-FATTY-ACYL-AMINO ACID SYNTHASE/HYDROLASE PM20D1"/>
    <property type="match status" value="1"/>
</dbReference>
<keyword evidence="4" id="KW-0378">Hydrolase</keyword>
<dbReference type="Proteomes" id="UP001215280">
    <property type="component" value="Unassembled WGS sequence"/>
</dbReference>
<feature type="active site" description="Proton acceptor" evidence="6">
    <location>
        <position position="219"/>
    </location>
</feature>
<evidence type="ECO:0000256" key="1">
    <source>
        <dbReference type="ARBA" id="ARBA00006247"/>
    </source>
</evidence>
<keyword evidence="11" id="KW-1185">Reference proteome</keyword>
<dbReference type="PIRSF" id="PIRSF037217">
    <property type="entry name" value="Carboxypeptidase_S"/>
    <property type="match status" value="1"/>
</dbReference>
<dbReference type="GO" id="GO:0051603">
    <property type="term" value="P:proteolysis involved in protein catabolic process"/>
    <property type="evidence" value="ECO:0007669"/>
    <property type="project" value="TreeGrafter"/>
</dbReference>
<accession>A0AAD7I1Z6</accession>
<dbReference type="GO" id="GO:0046872">
    <property type="term" value="F:metal ion binding"/>
    <property type="evidence" value="ECO:0007669"/>
    <property type="project" value="UniProtKB-KW"/>
</dbReference>
<evidence type="ECO:0000256" key="3">
    <source>
        <dbReference type="ARBA" id="ARBA00022723"/>
    </source>
</evidence>
<dbReference type="InterPro" id="IPR017141">
    <property type="entry name" value="Pept_M20_carboxypep"/>
</dbReference>
<feature type="chain" id="PRO_5042154190" description="Peptidase M20 dimerisation domain-containing protein" evidence="8">
    <location>
        <begin position="24"/>
        <end position="561"/>
    </location>
</feature>
<dbReference type="InterPro" id="IPR047177">
    <property type="entry name" value="Pept_M20A"/>
</dbReference>
<feature type="domain" description="Peptidase M20 dimerisation" evidence="9">
    <location>
        <begin position="268"/>
        <end position="422"/>
    </location>
</feature>
<dbReference type="FunFam" id="3.40.630.10:FF:000027">
    <property type="entry name" value="N-fatty-acyl-amino acid synthase/hydrolase PM20D1"/>
    <property type="match status" value="1"/>
</dbReference>
<dbReference type="InterPro" id="IPR011650">
    <property type="entry name" value="Peptidase_M20_dimer"/>
</dbReference>
<keyword evidence="5 7" id="KW-0862">Zinc</keyword>
<feature type="binding site" evidence="7">
    <location>
        <position position="150"/>
    </location>
    <ligand>
        <name>Zn(2+)</name>
        <dbReference type="ChEBI" id="CHEBI:29105"/>
        <label>2</label>
    </ligand>
</feature>
<dbReference type="EMBL" id="JARJLG010000169">
    <property type="protein sequence ID" value="KAJ7733233.1"/>
    <property type="molecule type" value="Genomic_DNA"/>
</dbReference>